<evidence type="ECO:0000313" key="2">
    <source>
        <dbReference type="Proteomes" id="UP000830768"/>
    </source>
</evidence>
<name>A0ACD3ZPW5_FUSSC</name>
<accession>A0ACD3ZPW5</accession>
<protein>
    <submittedName>
        <fullName evidence="1">Uncharacterized protein</fullName>
    </submittedName>
</protein>
<dbReference type="EMBL" id="CP090041">
    <property type="protein sequence ID" value="UPL03248.1"/>
    <property type="molecule type" value="Genomic_DNA"/>
</dbReference>
<proteinExistence type="predicted"/>
<dbReference type="Proteomes" id="UP000830768">
    <property type="component" value="Chromosome 13"/>
</dbReference>
<organism evidence="1 2">
    <name type="scientific">Fusarium solani subsp. cucurbitae</name>
    <name type="common">Neocosmosporum cucurbitae</name>
    <dbReference type="NCBI Taxonomy" id="2747967"/>
    <lineage>
        <taxon>Eukaryota</taxon>
        <taxon>Fungi</taxon>
        <taxon>Dikarya</taxon>
        <taxon>Ascomycota</taxon>
        <taxon>Pezizomycotina</taxon>
        <taxon>Sordariomycetes</taxon>
        <taxon>Hypocreomycetidae</taxon>
        <taxon>Hypocreales</taxon>
        <taxon>Nectriaceae</taxon>
        <taxon>Fusarium</taxon>
        <taxon>Fusarium solani species complex</taxon>
    </lineage>
</organism>
<sequence length="469" mass="50635">MTSNVASTVDLFKSIFPGKVTTPDSAEYEAAKTHPWSQTCWTPAAAYIKPSSVKEVAQSLQTVQQHKCRFAVRTTGHNPNLGFSSTDEAGIVLDLCLLKSKELIQGNVARVGAGNTWGEVYSWLEDHQLSAVGGRDQQVGLPGFLLGGGLGAFPNLHGVGADNVKNFEVALADGTVVNADSAENTDLYKALKGGGSNFGIITSVDLETQPLLKVQYTINIYNPEDYTGIINATVKVQNSMESDPKIGLFTNFNPGFVAVGLLYADQPNEEVKAFKPFYKLGSLLSTAIPQTNGTLLSLAQAMGHKQEPKNRAIGTVTTTVSESLYVEVYNAWIETIQDLPAGAVLHYTIQPVGKACIQAGNAKGGNVMGLQETPQCWWVFTCEWLKGKCEDAAAQKAVDSIVQKVQSMAQEKSLLLDFLLPNFASSSQKVLRSYGDGSVKLMKELAAKYDPESVFQNLQHDGFLLRNSV</sequence>
<keyword evidence="2" id="KW-1185">Reference proteome</keyword>
<reference evidence="1" key="1">
    <citation type="submission" date="2021-11" db="EMBL/GenBank/DDBJ databases">
        <title>Fusarium solani-melongenae Genome sequencing and assembly.</title>
        <authorList>
            <person name="Xie S."/>
            <person name="Huang L."/>
            <person name="Zhang X."/>
        </authorList>
    </citation>
    <scope>NUCLEOTIDE SEQUENCE</scope>
    <source>
        <strain evidence="1">CRI 24-3</strain>
    </source>
</reference>
<evidence type="ECO:0000313" key="1">
    <source>
        <dbReference type="EMBL" id="UPL03248.1"/>
    </source>
</evidence>
<gene>
    <name evidence="1" type="ORF">LCI18_014182</name>
</gene>